<feature type="domain" description="ABC transporter" evidence="16">
    <location>
        <begin position="643"/>
        <end position="973"/>
    </location>
</feature>
<keyword evidence="7 14" id="KW-0228">DNA excision</keyword>
<evidence type="ECO:0000256" key="15">
    <source>
        <dbReference type="SAM" id="MobiDB-lite"/>
    </source>
</evidence>
<keyword evidence="10 14" id="KW-0067">ATP-binding</keyword>
<evidence type="ECO:0000256" key="11">
    <source>
        <dbReference type="ARBA" id="ARBA00022881"/>
    </source>
</evidence>
<dbReference type="GO" id="GO:0005737">
    <property type="term" value="C:cytoplasm"/>
    <property type="evidence" value="ECO:0007669"/>
    <property type="project" value="UniProtKB-SubCell"/>
</dbReference>
<dbReference type="GO" id="GO:0008270">
    <property type="term" value="F:zinc ion binding"/>
    <property type="evidence" value="ECO:0007669"/>
    <property type="project" value="UniProtKB-UniRule"/>
</dbReference>
<dbReference type="InterPro" id="IPR041552">
    <property type="entry name" value="UvrA_DNA-bd"/>
</dbReference>
<feature type="zinc finger region" description="C4-type" evidence="14">
    <location>
        <begin position="291"/>
        <end position="318"/>
    </location>
</feature>
<dbReference type="GO" id="GO:0005524">
    <property type="term" value="F:ATP binding"/>
    <property type="evidence" value="ECO:0007669"/>
    <property type="project" value="UniProtKB-UniRule"/>
</dbReference>
<keyword evidence="5 14" id="KW-0547">Nucleotide-binding</keyword>
<dbReference type="FunFam" id="3.40.50.300:FF:000028">
    <property type="entry name" value="UvrABC system protein A"/>
    <property type="match status" value="1"/>
</dbReference>
<keyword evidence="18" id="KW-1185">Reference proteome</keyword>
<keyword evidence="12 14" id="KW-0238">DNA-binding</keyword>
<dbReference type="RefSeq" id="WP_338099586.1">
    <property type="nucleotide sequence ID" value="NZ_JAWDKD010000018.1"/>
</dbReference>
<keyword evidence="2 14" id="KW-0963">Cytoplasm</keyword>
<proteinExistence type="inferred from homology"/>
<evidence type="ECO:0000259" key="16">
    <source>
        <dbReference type="PROSITE" id="PS50893"/>
    </source>
</evidence>
<gene>
    <name evidence="14 17" type="primary">uvrA</name>
    <name evidence="17" type="ORF">MsAg5_10430</name>
</gene>
<keyword evidence="13 14" id="KW-0234">DNA repair</keyword>
<dbReference type="GO" id="GO:0009381">
    <property type="term" value="F:excinuclease ABC activity"/>
    <property type="evidence" value="ECO:0007669"/>
    <property type="project" value="UniProtKB-UniRule"/>
</dbReference>
<dbReference type="InterPro" id="IPR017871">
    <property type="entry name" value="ABC_transporter-like_CS"/>
</dbReference>
<dbReference type="GO" id="GO:0009432">
    <property type="term" value="P:SOS response"/>
    <property type="evidence" value="ECO:0007669"/>
    <property type="project" value="UniProtKB-UniRule"/>
</dbReference>
<dbReference type="Gene3D" id="3.40.50.300">
    <property type="entry name" value="P-loop containing nucleotide triphosphate hydrolases"/>
    <property type="match status" value="2"/>
</dbReference>
<comment type="subcellular location">
    <subcellularLocation>
        <location evidence="1 14">Cytoplasm</location>
    </subcellularLocation>
</comment>
<evidence type="ECO:0000256" key="3">
    <source>
        <dbReference type="ARBA" id="ARBA00022723"/>
    </source>
</evidence>
<evidence type="ECO:0000256" key="1">
    <source>
        <dbReference type="ARBA" id="ARBA00004496"/>
    </source>
</evidence>
<dbReference type="GO" id="GO:0006289">
    <property type="term" value="P:nucleotide-excision repair"/>
    <property type="evidence" value="ECO:0007669"/>
    <property type="project" value="UniProtKB-UniRule"/>
</dbReference>
<comment type="subunit">
    <text evidence="14">Forms a heterotetramer with UvrB during the search for lesions.</text>
</comment>
<dbReference type="NCBIfam" id="TIGR00630">
    <property type="entry name" value="uvra"/>
    <property type="match status" value="1"/>
</dbReference>
<dbReference type="PANTHER" id="PTHR43152">
    <property type="entry name" value="UVRABC SYSTEM PROTEIN A"/>
    <property type="match status" value="1"/>
</dbReference>
<name>A0AAE4MIG0_9EURY</name>
<dbReference type="GO" id="GO:0016887">
    <property type="term" value="F:ATP hydrolysis activity"/>
    <property type="evidence" value="ECO:0007669"/>
    <property type="project" value="InterPro"/>
</dbReference>
<evidence type="ECO:0000256" key="7">
    <source>
        <dbReference type="ARBA" id="ARBA00022769"/>
    </source>
</evidence>
<dbReference type="Proteomes" id="UP001271789">
    <property type="component" value="Unassembled WGS sequence"/>
</dbReference>
<evidence type="ECO:0000256" key="2">
    <source>
        <dbReference type="ARBA" id="ARBA00022490"/>
    </source>
</evidence>
<keyword evidence="3 14" id="KW-0479">Metal-binding</keyword>
<sequence>MKELMIKGAREHNLKNISVNIPKDRLTVITGVSGSGKSTLAFDTIYAEGQRRYVESLSSYARQFLGLMDKPDVDSIEGLSPAIAIEQKTTSKNPRSTVGTVTEIYDYYRLLFARIGTPYCPEHNLKIESQSPEKIADLVFTEFEGMVTVFAPIVRKKKGTYQQLIKDLNGEGFTRVRVNGDIYRTDEEIDLERYKMHDIDIVIDRIDVDDENERSRLVEACEKATAKSGGLVYVNGKPNSFRKDGKETKGLSQKVIRKNADLDDAGSSSKKKSGSDADVLIEVTYSSKMACPECGLSFEELQPRMFSFNSPFGACPECNGLGIKMEFDEDMLIPDKTLCLAEGAVAVYRNFLDGYRQQYLTAVAKHYKFSPMTPICELTEKQYNVLMYGSDEKIKFEMGANGGDVTYTSTNYWEGILPQCIRLYSQTESDYRRQELEKFMKVSKCQKCGGQRLNDKALSVKIDGRNIIDVTKMSVVESIEFFDTVPLTDKQQEIAALILKEIRARLNFLNQVGIGYLTLFRNAGTLSGGEAQRIRLATQIGSNLTGVLYVLDEPSIGLHQRDNQKLIDTLRHLRDLGNTLVVVEHDEDTIVSADYVIDMGPGAGVTGGHVVSAGTPEEIEKDPKSLTGLYLSGKESITLPATRRISDQFIRLSGCTENNLKNVTLEIPMGTLTVVSGVSGSGKSTLVYDTLYPALMKEVHKSKMEAGAYKSLDLDIPVDKVIVIDQDPIGKTPRSNPATYTKIFDRIRDIYSETKEAKVRGYAPGRFSFNVNGGRCEACQGDGLIKIEMNFLPDVYVECEECKGTRYNKETLEVKYNGKSIAEVLDMTVAEAQEHFKKVPFIHDKLDTLSRVGLDYIKLGQSSTTLSGGEAQRIKLTRELSKKATGRTVYLLDEPTTGLHFHDVKKLISVLNDLTDMGNTVIVIEHNLDVIKCADHIVDMGPEGGDAGGKIIATGTPEELVTNKKSHTAAYLKKTMDKSTYAESVAPAPKKKTVKAAKTEKETNTKTASVKIETPEKETVKKTGKAAVKK</sequence>
<keyword evidence="9 14" id="KW-0862">Zinc</keyword>
<keyword evidence="4 14" id="KW-0677">Repeat</keyword>
<evidence type="ECO:0000256" key="12">
    <source>
        <dbReference type="ARBA" id="ARBA00023125"/>
    </source>
</evidence>
<dbReference type="FunFam" id="1.20.1580.10:FF:000002">
    <property type="entry name" value="UvrABC system protein A"/>
    <property type="match status" value="1"/>
</dbReference>
<dbReference type="Pfam" id="PF17760">
    <property type="entry name" value="UvrA_inter"/>
    <property type="match status" value="1"/>
</dbReference>
<organism evidence="17 18">
    <name type="scientific">Methanolapillus africanus</name>
    <dbReference type="NCBI Taxonomy" id="3028297"/>
    <lineage>
        <taxon>Archaea</taxon>
        <taxon>Methanobacteriati</taxon>
        <taxon>Methanobacteriota</taxon>
        <taxon>Stenosarchaea group</taxon>
        <taxon>Methanomicrobia</taxon>
        <taxon>Methanosarcinales</taxon>
        <taxon>Methanosarcinaceae</taxon>
        <taxon>Methanolapillus</taxon>
    </lineage>
</organism>
<feature type="zinc finger region" description="C4-type" evidence="14">
    <location>
        <begin position="776"/>
        <end position="802"/>
    </location>
</feature>
<dbReference type="Pfam" id="PF00005">
    <property type="entry name" value="ABC_tran"/>
    <property type="match status" value="1"/>
</dbReference>
<reference evidence="17" key="1">
    <citation type="submission" date="2023-06" db="EMBL/GenBank/DDBJ databases">
        <title>Genome sequence of Methanosarcinaceae archaeon Ag5.</title>
        <authorList>
            <person name="Protasov E."/>
            <person name="Platt K."/>
            <person name="Poehlein A."/>
            <person name="Daniel R."/>
            <person name="Brune A."/>
        </authorList>
    </citation>
    <scope>NUCLEOTIDE SEQUENCE</scope>
    <source>
        <strain evidence="17">Ag5</strain>
    </source>
</reference>
<dbReference type="InterPro" id="IPR003439">
    <property type="entry name" value="ABC_transporter-like_ATP-bd"/>
</dbReference>
<feature type="region of interest" description="Disordered" evidence="15">
    <location>
        <begin position="982"/>
        <end position="1010"/>
    </location>
</feature>
<dbReference type="PROSITE" id="PS50893">
    <property type="entry name" value="ABC_TRANSPORTER_2"/>
    <property type="match status" value="1"/>
</dbReference>
<dbReference type="CDD" id="cd03270">
    <property type="entry name" value="ABC_UvrA_I"/>
    <property type="match status" value="1"/>
</dbReference>
<accession>A0AAE4MIG0</accession>
<protein>
    <recommendedName>
        <fullName evidence="14">UvrABC system protein A</fullName>
        <shortName evidence="14">UvrA protein</shortName>
    </recommendedName>
    <alternativeName>
        <fullName evidence="14">Excinuclease ABC subunit A</fullName>
    </alternativeName>
</protein>
<dbReference type="AlphaFoldDB" id="A0AAE4MIG0"/>
<keyword evidence="11 14" id="KW-0267">Excision nuclease</keyword>
<dbReference type="InterPro" id="IPR004602">
    <property type="entry name" value="UvrA"/>
</dbReference>
<evidence type="ECO:0000313" key="18">
    <source>
        <dbReference type="Proteomes" id="UP001271789"/>
    </source>
</evidence>
<dbReference type="HAMAP" id="MF_00205">
    <property type="entry name" value="UvrA"/>
    <property type="match status" value="1"/>
</dbReference>
<feature type="binding site" evidence="14">
    <location>
        <begin position="31"/>
        <end position="38"/>
    </location>
    <ligand>
        <name>ATP</name>
        <dbReference type="ChEBI" id="CHEBI:30616"/>
    </ligand>
</feature>
<dbReference type="NCBIfam" id="NF001503">
    <property type="entry name" value="PRK00349.1"/>
    <property type="match status" value="1"/>
</dbReference>
<comment type="similarity">
    <text evidence="14">Belongs to the ABC transporter superfamily. UvrA family.</text>
</comment>
<dbReference type="Gene3D" id="1.10.8.280">
    <property type="entry name" value="ABC transporter ATPase domain-like"/>
    <property type="match status" value="1"/>
</dbReference>
<dbReference type="Gene3D" id="3.30.1490.20">
    <property type="entry name" value="ATP-grasp fold, A domain"/>
    <property type="match status" value="1"/>
</dbReference>
<keyword evidence="6 14" id="KW-0227">DNA damage</keyword>
<dbReference type="GO" id="GO:0009380">
    <property type="term" value="C:excinuclease repair complex"/>
    <property type="evidence" value="ECO:0007669"/>
    <property type="project" value="InterPro"/>
</dbReference>
<keyword evidence="8 14" id="KW-0863">Zinc-finger</keyword>
<dbReference type="InterPro" id="IPR013815">
    <property type="entry name" value="ATP_grasp_subdomain_1"/>
</dbReference>
<keyword evidence="14" id="KW-0742">SOS response</keyword>
<evidence type="ECO:0000256" key="14">
    <source>
        <dbReference type="HAMAP-Rule" id="MF_00205"/>
    </source>
</evidence>
<dbReference type="EMBL" id="JAWDKD010000018">
    <property type="protein sequence ID" value="MDV0447165.1"/>
    <property type="molecule type" value="Genomic_DNA"/>
</dbReference>
<comment type="function">
    <text evidence="14">The UvrABC repair system catalyzes the recognition and processing of DNA lesions. UvrA is an ATPase and a DNA-binding protein. A damage recognition complex composed of 2 UvrA and 2 UvrB subunits scans DNA for abnormalities. When the presence of a lesion has been verified by UvrB, the UvrA molecules dissociate.</text>
</comment>
<evidence type="ECO:0000256" key="13">
    <source>
        <dbReference type="ARBA" id="ARBA00023204"/>
    </source>
</evidence>
<comment type="caution">
    <text evidence="17">The sequence shown here is derived from an EMBL/GenBank/DDBJ whole genome shotgun (WGS) entry which is preliminary data.</text>
</comment>
<evidence type="ECO:0000256" key="4">
    <source>
        <dbReference type="ARBA" id="ARBA00022737"/>
    </source>
</evidence>
<evidence type="ECO:0000256" key="10">
    <source>
        <dbReference type="ARBA" id="ARBA00022840"/>
    </source>
</evidence>
<evidence type="ECO:0000256" key="6">
    <source>
        <dbReference type="ARBA" id="ARBA00022763"/>
    </source>
</evidence>
<dbReference type="PROSITE" id="PS00211">
    <property type="entry name" value="ABC_TRANSPORTER_1"/>
    <property type="match status" value="1"/>
</dbReference>
<feature type="binding site" evidence="14">
    <location>
        <begin position="677"/>
        <end position="684"/>
    </location>
    <ligand>
        <name>ATP</name>
        <dbReference type="ChEBI" id="CHEBI:30616"/>
    </ligand>
</feature>
<evidence type="ECO:0000256" key="9">
    <source>
        <dbReference type="ARBA" id="ARBA00022833"/>
    </source>
</evidence>
<dbReference type="SUPFAM" id="SSF52540">
    <property type="entry name" value="P-loop containing nucleoside triphosphate hydrolases"/>
    <property type="match status" value="2"/>
</dbReference>
<dbReference type="Pfam" id="PF17755">
    <property type="entry name" value="UvrA_DNA-bind"/>
    <property type="match status" value="1"/>
</dbReference>
<dbReference type="InterPro" id="IPR027417">
    <property type="entry name" value="P-loop_NTPase"/>
</dbReference>
<dbReference type="InterPro" id="IPR041102">
    <property type="entry name" value="UvrA_inter"/>
</dbReference>
<dbReference type="Gene3D" id="1.20.1580.10">
    <property type="entry name" value="ABC transporter ATPase like domain"/>
    <property type="match status" value="2"/>
</dbReference>
<evidence type="ECO:0000313" key="17">
    <source>
        <dbReference type="EMBL" id="MDV0447165.1"/>
    </source>
</evidence>
<dbReference type="PANTHER" id="PTHR43152:SF3">
    <property type="entry name" value="UVRABC SYSTEM PROTEIN A"/>
    <property type="match status" value="1"/>
</dbReference>
<evidence type="ECO:0000256" key="5">
    <source>
        <dbReference type="ARBA" id="ARBA00022741"/>
    </source>
</evidence>
<evidence type="ECO:0000256" key="8">
    <source>
        <dbReference type="ARBA" id="ARBA00022771"/>
    </source>
</evidence>
<dbReference type="GO" id="GO:0003677">
    <property type="term" value="F:DNA binding"/>
    <property type="evidence" value="ECO:0007669"/>
    <property type="project" value="UniProtKB-UniRule"/>
</dbReference>
<dbReference type="CDD" id="cd03271">
    <property type="entry name" value="ABC_UvrA_II"/>
    <property type="match status" value="1"/>
</dbReference>